<keyword evidence="2" id="KW-1185">Reference proteome</keyword>
<evidence type="ECO:0000313" key="2">
    <source>
        <dbReference type="Proteomes" id="UP001146120"/>
    </source>
</evidence>
<sequence length="295" mass="33231">MIDNALWVFVRRLQDAGESVRVIGAADEELQLLSRADESTELSPLDVPIKDDVFVLREAAALELTPIIYRRSFLDDISFCARDWKTLCTMLQELLESYQYRGVTISLRKSVFGKKKVEFLSHEIDRHGIKPKPKNLKGVLAMPFPKTLKGVQKFIGCLVYCHRFIDNFATFASALYELTDAQLASGENMDHARAAFEALKRKLAEAPILKHADRAKPFSIIVYVNRWAYGAAVTKRVFKSRFFASQGSRLPEGGASFCLLLLLTSHCVPRLRKEFGLHNPREGLVAEALAAIVAW</sequence>
<dbReference type="PANTHER" id="PTHR33064:SF37">
    <property type="entry name" value="RIBONUCLEASE H"/>
    <property type="match status" value="1"/>
</dbReference>
<reference evidence="1" key="1">
    <citation type="submission" date="2022-11" db="EMBL/GenBank/DDBJ databases">
        <authorList>
            <person name="Morgan W.R."/>
            <person name="Tartar A."/>
        </authorList>
    </citation>
    <scope>NUCLEOTIDE SEQUENCE</scope>
    <source>
        <strain evidence="1">ARSEF 373</strain>
    </source>
</reference>
<dbReference type="Gene3D" id="3.30.70.270">
    <property type="match status" value="2"/>
</dbReference>
<dbReference type="EMBL" id="DAKRPA010000058">
    <property type="protein sequence ID" value="DBA00804.1"/>
    <property type="molecule type" value="Genomic_DNA"/>
</dbReference>
<dbReference type="InterPro" id="IPR043128">
    <property type="entry name" value="Rev_trsase/Diguanyl_cyclase"/>
</dbReference>
<dbReference type="SUPFAM" id="SSF56672">
    <property type="entry name" value="DNA/RNA polymerases"/>
    <property type="match status" value="1"/>
</dbReference>
<organism evidence="1 2">
    <name type="scientific">Lagenidium giganteum</name>
    <dbReference type="NCBI Taxonomy" id="4803"/>
    <lineage>
        <taxon>Eukaryota</taxon>
        <taxon>Sar</taxon>
        <taxon>Stramenopiles</taxon>
        <taxon>Oomycota</taxon>
        <taxon>Peronosporomycetes</taxon>
        <taxon>Pythiales</taxon>
        <taxon>Pythiaceae</taxon>
    </lineage>
</organism>
<name>A0AAV2Z401_9STRA</name>
<comment type="caution">
    <text evidence="1">The sequence shown here is derived from an EMBL/GenBank/DDBJ whole genome shotgun (WGS) entry which is preliminary data.</text>
</comment>
<dbReference type="InterPro" id="IPR043502">
    <property type="entry name" value="DNA/RNA_pol_sf"/>
</dbReference>
<dbReference type="InterPro" id="IPR051320">
    <property type="entry name" value="Viral_Replic_Matur_Polypro"/>
</dbReference>
<evidence type="ECO:0008006" key="3">
    <source>
        <dbReference type="Google" id="ProtNLM"/>
    </source>
</evidence>
<proteinExistence type="predicted"/>
<dbReference type="AlphaFoldDB" id="A0AAV2Z401"/>
<evidence type="ECO:0000313" key="1">
    <source>
        <dbReference type="EMBL" id="DBA00804.1"/>
    </source>
</evidence>
<reference evidence="1" key="2">
    <citation type="journal article" date="2023" name="Microbiol Resour">
        <title>Decontamination and Annotation of the Draft Genome Sequence of the Oomycete Lagenidium giganteum ARSEF 373.</title>
        <authorList>
            <person name="Morgan W.R."/>
            <person name="Tartar A."/>
        </authorList>
    </citation>
    <scope>NUCLEOTIDE SEQUENCE</scope>
    <source>
        <strain evidence="1">ARSEF 373</strain>
    </source>
</reference>
<gene>
    <name evidence="1" type="ORF">N0F65_004709</name>
</gene>
<dbReference type="Proteomes" id="UP001146120">
    <property type="component" value="Unassembled WGS sequence"/>
</dbReference>
<accession>A0AAV2Z401</accession>
<protein>
    <recommendedName>
        <fullName evidence="3">Reverse transcriptase/retrotransposon-derived protein RNase H-like domain-containing protein</fullName>
    </recommendedName>
</protein>
<dbReference type="PANTHER" id="PTHR33064">
    <property type="entry name" value="POL PROTEIN"/>
    <property type="match status" value="1"/>
</dbReference>